<keyword evidence="2 4" id="KW-0169">Cobalamin biosynthesis</keyword>
<dbReference type="PANTHER" id="PTHR21343:SF1">
    <property type="entry name" value="COBYRIC ACID SYNTHASE"/>
    <property type="match status" value="1"/>
</dbReference>
<dbReference type="GO" id="GO:0009236">
    <property type="term" value="P:cobalamin biosynthetic process"/>
    <property type="evidence" value="ECO:0007669"/>
    <property type="project" value="UniProtKB-UniRule"/>
</dbReference>
<name>M1YLD5_NITG3</name>
<dbReference type="HAMAP" id="MF_00028">
    <property type="entry name" value="CobQ"/>
    <property type="match status" value="1"/>
</dbReference>
<dbReference type="InterPro" id="IPR033949">
    <property type="entry name" value="CobQ_GATase1"/>
</dbReference>
<dbReference type="UniPathway" id="UPA00148"/>
<dbReference type="GO" id="GO:0015420">
    <property type="term" value="F:ABC-type vitamin B12 transporter activity"/>
    <property type="evidence" value="ECO:0007669"/>
    <property type="project" value="UniProtKB-UniRule"/>
</dbReference>
<evidence type="ECO:0000313" key="8">
    <source>
        <dbReference type="Proteomes" id="UP000011704"/>
    </source>
</evidence>
<comment type="function">
    <text evidence="4">Catalyzes amidations at positions B, D, E, and G on adenosylcobyrinic A,C-diamide. NH(2) groups are provided by glutamine, and one molecule of ATP is hydrogenolyzed for each amidation.</text>
</comment>
<dbReference type="EMBL" id="CAQJ01000068">
    <property type="protein sequence ID" value="CCQ91291.1"/>
    <property type="molecule type" value="Genomic_DNA"/>
</dbReference>
<feature type="active site" description="Nucleophile" evidence="4">
    <location>
        <position position="334"/>
    </location>
</feature>
<dbReference type="PROSITE" id="PS51274">
    <property type="entry name" value="GATASE_COBBQ"/>
    <property type="match status" value="1"/>
</dbReference>
<dbReference type="Pfam" id="PF01656">
    <property type="entry name" value="CbiA"/>
    <property type="match status" value="1"/>
</dbReference>
<evidence type="ECO:0000256" key="2">
    <source>
        <dbReference type="ARBA" id="ARBA00022573"/>
    </source>
</evidence>
<dbReference type="InterPro" id="IPR002586">
    <property type="entry name" value="CobQ/CobB/MinD/ParA_Nub-bd_dom"/>
</dbReference>
<dbReference type="Pfam" id="PF07685">
    <property type="entry name" value="GATase_3"/>
    <property type="match status" value="1"/>
</dbReference>
<keyword evidence="3 4" id="KW-0315">Glutamine amidotransferase</keyword>
<keyword evidence="8" id="KW-1185">Reference proteome</keyword>
<gene>
    <name evidence="4 7" type="primary">cobQ</name>
    <name evidence="7" type="ORF">NITGR_610049</name>
</gene>
<dbReference type="AlphaFoldDB" id="M1YLD5"/>
<sequence length="501" mass="55453">MTAKTLMVQGTGSGVGKSVITAALCRWFYRKGFKVAPFKAQNMSLNAYVCEDGGEIGRAQAFQAEACGIAPTVQMNPVLLKPAGDNLSQVILMGRPAHTRNARDYYQGKPAYLDQVKQALGDLRREYDLVILEGAGSPAEINLREMDFVNMAMAKEADAKVLLVGDIDRGGVFAWMKGTYDLLSENEQDRVAGFLINKFRGDVALLKPGLKQFEDLVGKPVLGVIPFDHNLFVDEEDSLPFGTHGEMKTDAGLLDVAILRVPRIANFTDFSPLMEDPAVAVRYVWTEAQLGSPDLIVLPGTKNTLEDMRFLKTQGLDRAVHRCHQEGAVVFGICGGFQMMGQELTDANGIESTVGRIDGLDLLPVITKMQAEKITRQVRCTTHRSPAFDAGLTAWGYEIHNGVSEIAGPCAPLFQNRSEENTDALGVCNKTGTLIGTYLHGILDNDPLRHALLNRVRRHCDIPQVKEPFDYRLFRKRQWDRLAEWLNASIEMKRIEALIEN</sequence>
<evidence type="ECO:0000313" key="7">
    <source>
        <dbReference type="EMBL" id="CCQ91291.1"/>
    </source>
</evidence>
<dbReference type="NCBIfam" id="TIGR00313">
    <property type="entry name" value="cobQ"/>
    <property type="match status" value="1"/>
</dbReference>
<evidence type="ECO:0000256" key="4">
    <source>
        <dbReference type="HAMAP-Rule" id="MF_00028"/>
    </source>
</evidence>
<dbReference type="Gene3D" id="3.40.50.300">
    <property type="entry name" value="P-loop containing nucleotide triphosphate hydrolases"/>
    <property type="match status" value="1"/>
</dbReference>
<dbReference type="RefSeq" id="WP_005009796.1">
    <property type="nucleotide sequence ID" value="NZ_HG422173.1"/>
</dbReference>
<dbReference type="CDD" id="cd05389">
    <property type="entry name" value="CobQ_N"/>
    <property type="match status" value="1"/>
</dbReference>
<evidence type="ECO:0000256" key="1">
    <source>
        <dbReference type="ARBA" id="ARBA00004953"/>
    </source>
</evidence>
<dbReference type="CDD" id="cd01750">
    <property type="entry name" value="GATase1_CobQ"/>
    <property type="match status" value="1"/>
</dbReference>
<dbReference type="SUPFAM" id="SSF52540">
    <property type="entry name" value="P-loop containing nucleoside triphosphate hydrolases"/>
    <property type="match status" value="1"/>
</dbReference>
<comment type="caution">
    <text evidence="7">The sequence shown here is derived from an EMBL/GenBank/DDBJ whole genome shotgun (WGS) entry which is preliminary data.</text>
</comment>
<dbReference type="NCBIfam" id="NF001989">
    <property type="entry name" value="PRK00784.1"/>
    <property type="match status" value="1"/>
</dbReference>
<comment type="pathway">
    <text evidence="1 4">Cofactor biosynthesis; adenosylcobalamin biosynthesis.</text>
</comment>
<dbReference type="Gene3D" id="3.40.50.880">
    <property type="match status" value="1"/>
</dbReference>
<dbReference type="InParanoid" id="M1YLD5"/>
<dbReference type="InterPro" id="IPR029062">
    <property type="entry name" value="Class_I_gatase-like"/>
</dbReference>
<comment type="similarity">
    <text evidence="4">Belongs to the CobB/CobQ family. CobQ subfamily.</text>
</comment>
<reference evidence="7 8" key="1">
    <citation type="journal article" date="2013" name="Front. Microbiol.">
        <title>The genome of Nitrospina gracilis illuminates the metabolism and evolution of the major marine nitrite oxidizer.</title>
        <authorList>
            <person name="Luecker S."/>
            <person name="Nowka B."/>
            <person name="Rattei T."/>
            <person name="Spieck E."/>
            <person name="and Daims H."/>
        </authorList>
    </citation>
    <scope>NUCLEOTIDE SEQUENCE [LARGE SCALE GENOMIC DNA]</scope>
    <source>
        <strain evidence="7 8">3/211</strain>
    </source>
</reference>
<dbReference type="HOGENOM" id="CLU_019250_2_2_0"/>
<dbReference type="InterPro" id="IPR011698">
    <property type="entry name" value="GATase_3"/>
</dbReference>
<dbReference type="Proteomes" id="UP000011704">
    <property type="component" value="Unassembled WGS sequence"/>
</dbReference>
<dbReference type="SUPFAM" id="SSF52317">
    <property type="entry name" value="Class I glutamine amidotransferase-like"/>
    <property type="match status" value="1"/>
</dbReference>
<protein>
    <recommendedName>
        <fullName evidence="4">Cobyric acid synthase</fullName>
    </recommendedName>
</protein>
<organism evidence="7 8">
    <name type="scientific">Nitrospina gracilis (strain 3/211)</name>
    <dbReference type="NCBI Taxonomy" id="1266370"/>
    <lineage>
        <taxon>Bacteria</taxon>
        <taxon>Pseudomonadati</taxon>
        <taxon>Nitrospinota/Tectimicrobiota group</taxon>
        <taxon>Nitrospinota</taxon>
        <taxon>Nitrospinia</taxon>
        <taxon>Nitrospinales</taxon>
        <taxon>Nitrospinaceae</taxon>
        <taxon>Nitrospina</taxon>
    </lineage>
</organism>
<dbReference type="PANTHER" id="PTHR21343">
    <property type="entry name" value="DETHIOBIOTIN SYNTHETASE"/>
    <property type="match status" value="1"/>
</dbReference>
<keyword evidence="7" id="KW-0436">Ligase</keyword>
<evidence type="ECO:0000259" key="5">
    <source>
        <dbReference type="Pfam" id="PF01656"/>
    </source>
</evidence>
<feature type="active site" evidence="4">
    <location>
        <position position="440"/>
    </location>
</feature>
<dbReference type="InterPro" id="IPR047045">
    <property type="entry name" value="CobQ_N"/>
</dbReference>
<feature type="domain" description="CobQ/CobB/MinD/ParA nucleotide binding" evidence="5">
    <location>
        <begin position="6"/>
        <end position="232"/>
    </location>
</feature>
<evidence type="ECO:0000259" key="6">
    <source>
        <dbReference type="Pfam" id="PF07685"/>
    </source>
</evidence>
<evidence type="ECO:0000256" key="3">
    <source>
        <dbReference type="ARBA" id="ARBA00022962"/>
    </source>
</evidence>
<proteinExistence type="inferred from homology"/>
<accession>M1YLD5</accession>
<dbReference type="InterPro" id="IPR027417">
    <property type="entry name" value="P-loop_NTPase"/>
</dbReference>
<feature type="domain" description="CobB/CobQ-like glutamine amidotransferase" evidence="6">
    <location>
        <begin position="255"/>
        <end position="446"/>
    </location>
</feature>
<dbReference type="InterPro" id="IPR004459">
    <property type="entry name" value="CobQ_synth"/>
</dbReference>
<dbReference type="STRING" id="1266370.NITGR_610049"/>
<dbReference type="GO" id="GO:0016874">
    <property type="term" value="F:ligase activity"/>
    <property type="evidence" value="ECO:0007669"/>
    <property type="project" value="UniProtKB-KW"/>
</dbReference>